<dbReference type="OrthoDB" id="10487602at2759"/>
<dbReference type="Proteomes" id="UP000828251">
    <property type="component" value="Unassembled WGS sequence"/>
</dbReference>
<accession>A0A9D3V723</accession>
<evidence type="ECO:0000313" key="3">
    <source>
        <dbReference type="Proteomes" id="UP000828251"/>
    </source>
</evidence>
<reference evidence="2 3" key="1">
    <citation type="journal article" date="2021" name="Plant Biotechnol. J.">
        <title>Multi-omics assisted identification of the key and species-specific regulatory components of drought-tolerant mechanisms in Gossypium stocksii.</title>
        <authorList>
            <person name="Yu D."/>
            <person name="Ke L."/>
            <person name="Zhang D."/>
            <person name="Wu Y."/>
            <person name="Sun Y."/>
            <person name="Mei J."/>
            <person name="Sun J."/>
            <person name="Sun Y."/>
        </authorList>
    </citation>
    <scope>NUCLEOTIDE SEQUENCE [LARGE SCALE GENOMIC DNA]</scope>
    <source>
        <strain evidence="3">cv. E1</strain>
        <tissue evidence="2">Leaf</tissue>
    </source>
</reference>
<dbReference type="EMBL" id="JAIQCV010000008">
    <property type="protein sequence ID" value="KAH1073447.1"/>
    <property type="molecule type" value="Genomic_DNA"/>
</dbReference>
<name>A0A9D3V723_9ROSI</name>
<feature type="compositionally biased region" description="Basic residues" evidence="1">
    <location>
        <begin position="95"/>
        <end position="106"/>
    </location>
</feature>
<protein>
    <submittedName>
        <fullName evidence="2">Uncharacterized protein</fullName>
    </submittedName>
</protein>
<dbReference type="AlphaFoldDB" id="A0A9D3V723"/>
<comment type="caution">
    <text evidence="2">The sequence shown here is derived from an EMBL/GenBank/DDBJ whole genome shotgun (WGS) entry which is preliminary data.</text>
</comment>
<keyword evidence="3" id="KW-1185">Reference proteome</keyword>
<feature type="compositionally biased region" description="Acidic residues" evidence="1">
    <location>
        <begin position="36"/>
        <end position="45"/>
    </location>
</feature>
<proteinExistence type="predicted"/>
<sequence length="115" mass="13459">MQEICLILQEFARLNRLRAPNYPPNMFGQMQTHHEDEEEEATLENESEKDLPIEEDNYEVAFQTQYSTPKGPVIQSPTRHAPSMGESSHQEYCSKKVKARMKRRHSSCWDDSDED</sequence>
<organism evidence="2 3">
    <name type="scientific">Gossypium stocksii</name>
    <dbReference type="NCBI Taxonomy" id="47602"/>
    <lineage>
        <taxon>Eukaryota</taxon>
        <taxon>Viridiplantae</taxon>
        <taxon>Streptophyta</taxon>
        <taxon>Embryophyta</taxon>
        <taxon>Tracheophyta</taxon>
        <taxon>Spermatophyta</taxon>
        <taxon>Magnoliopsida</taxon>
        <taxon>eudicotyledons</taxon>
        <taxon>Gunneridae</taxon>
        <taxon>Pentapetalae</taxon>
        <taxon>rosids</taxon>
        <taxon>malvids</taxon>
        <taxon>Malvales</taxon>
        <taxon>Malvaceae</taxon>
        <taxon>Malvoideae</taxon>
        <taxon>Gossypium</taxon>
    </lineage>
</organism>
<feature type="region of interest" description="Disordered" evidence="1">
    <location>
        <begin position="66"/>
        <end position="115"/>
    </location>
</feature>
<gene>
    <name evidence="2" type="ORF">J1N35_025775</name>
</gene>
<evidence type="ECO:0000256" key="1">
    <source>
        <dbReference type="SAM" id="MobiDB-lite"/>
    </source>
</evidence>
<feature type="region of interest" description="Disordered" evidence="1">
    <location>
        <begin position="25"/>
        <end position="52"/>
    </location>
</feature>
<evidence type="ECO:0000313" key="2">
    <source>
        <dbReference type="EMBL" id="KAH1073447.1"/>
    </source>
</evidence>